<protein>
    <submittedName>
        <fullName evidence="8">TGF_BETA_2 domain-containing protein</fullName>
    </submittedName>
</protein>
<dbReference type="SUPFAM" id="SSF57501">
    <property type="entry name" value="Cystine-knot cytokines"/>
    <property type="match status" value="1"/>
</dbReference>
<feature type="domain" description="TGF-beta family profile" evidence="6">
    <location>
        <begin position="214"/>
        <end position="326"/>
    </location>
</feature>
<evidence type="ECO:0000256" key="4">
    <source>
        <dbReference type="RuleBase" id="RU000354"/>
    </source>
</evidence>
<dbReference type="PANTHER" id="PTHR11848">
    <property type="entry name" value="TGF-BETA FAMILY"/>
    <property type="match status" value="1"/>
</dbReference>
<dbReference type="InterPro" id="IPR001839">
    <property type="entry name" value="TGF-b_C"/>
</dbReference>
<dbReference type="WBParaSite" id="PTRK_0000760800.1">
    <property type="protein sequence ID" value="PTRK_0000760800.1"/>
    <property type="gene ID" value="PTRK_0000760800"/>
</dbReference>
<evidence type="ECO:0000256" key="2">
    <source>
        <dbReference type="ARBA" id="ARBA00006656"/>
    </source>
</evidence>
<evidence type="ECO:0000256" key="3">
    <source>
        <dbReference type="ARBA" id="ARBA00022525"/>
    </source>
</evidence>
<dbReference type="Gene3D" id="2.10.90.10">
    <property type="entry name" value="Cystine-knot cytokines"/>
    <property type="match status" value="1"/>
</dbReference>
<dbReference type="GO" id="GO:0005615">
    <property type="term" value="C:extracellular space"/>
    <property type="evidence" value="ECO:0007669"/>
    <property type="project" value="TreeGrafter"/>
</dbReference>
<dbReference type="PROSITE" id="PS51362">
    <property type="entry name" value="TGF_BETA_2"/>
    <property type="match status" value="1"/>
</dbReference>
<evidence type="ECO:0000256" key="5">
    <source>
        <dbReference type="SAM" id="SignalP"/>
    </source>
</evidence>
<proteinExistence type="inferred from homology"/>
<dbReference type="Proteomes" id="UP000038045">
    <property type="component" value="Unplaced"/>
</dbReference>
<dbReference type="GO" id="GO:0008083">
    <property type="term" value="F:growth factor activity"/>
    <property type="evidence" value="ECO:0007669"/>
    <property type="project" value="UniProtKB-KW"/>
</dbReference>
<keyword evidence="3" id="KW-0964">Secreted</keyword>
<dbReference type="InterPro" id="IPR015615">
    <property type="entry name" value="TGF-beta-rel"/>
</dbReference>
<sequence>MAFKTFFILLLCFNKLIAFVEENNKDGVKVAIVKEQILKKILENFDLKEPLKNVTVPEKIEKMFMVKNLENDNNEYDMIPPSTIDISPMNASLPHLRFKNPYILRENTFQSVILKLKINKKKILSNDKVINGKIYLLTNSNEFSEAVGDIHFNDDILLKELIEIPLNEILIKRIINEGVEDISFYIKLDNYDEPLLNIIDYTTLVINTKRKKIRTKRSEQTSRCKTKVDGCCKRNLRINFDNIGWNFIVSPKEIVANYCEGKCHPYGVYTSIGSALYALHNSNLFDHKSCCFPSVFNDLNISIFREGSIVETKVIKDILVKKCDCY</sequence>
<feature type="chain" id="PRO_5005891915" evidence="5">
    <location>
        <begin position="19"/>
        <end position="326"/>
    </location>
</feature>
<evidence type="ECO:0000313" key="8">
    <source>
        <dbReference type="WBParaSite" id="PTRK_0000760800.1"/>
    </source>
</evidence>
<name>A0A0N4ZI53_PARTI</name>
<evidence type="ECO:0000256" key="1">
    <source>
        <dbReference type="ARBA" id="ARBA00004613"/>
    </source>
</evidence>
<dbReference type="STRING" id="131310.A0A0N4ZI53"/>
<keyword evidence="4" id="KW-0339">Growth factor</keyword>
<feature type="signal peptide" evidence="5">
    <location>
        <begin position="1"/>
        <end position="18"/>
    </location>
</feature>
<keyword evidence="5" id="KW-0732">Signal</keyword>
<dbReference type="Pfam" id="PF00019">
    <property type="entry name" value="TGF_beta"/>
    <property type="match status" value="1"/>
</dbReference>
<accession>A0A0N4ZI53</accession>
<comment type="subcellular location">
    <subcellularLocation>
        <location evidence="1">Secreted</location>
    </subcellularLocation>
</comment>
<evidence type="ECO:0000313" key="7">
    <source>
        <dbReference type="Proteomes" id="UP000038045"/>
    </source>
</evidence>
<dbReference type="GO" id="GO:0005125">
    <property type="term" value="F:cytokine activity"/>
    <property type="evidence" value="ECO:0007669"/>
    <property type="project" value="TreeGrafter"/>
</dbReference>
<organism evidence="7 8">
    <name type="scientific">Parastrongyloides trichosuri</name>
    <name type="common">Possum-specific nematode worm</name>
    <dbReference type="NCBI Taxonomy" id="131310"/>
    <lineage>
        <taxon>Eukaryota</taxon>
        <taxon>Metazoa</taxon>
        <taxon>Ecdysozoa</taxon>
        <taxon>Nematoda</taxon>
        <taxon>Chromadorea</taxon>
        <taxon>Rhabditida</taxon>
        <taxon>Tylenchina</taxon>
        <taxon>Panagrolaimomorpha</taxon>
        <taxon>Strongyloidoidea</taxon>
        <taxon>Strongyloididae</taxon>
        <taxon>Parastrongyloides</taxon>
    </lineage>
</organism>
<dbReference type="InterPro" id="IPR029034">
    <property type="entry name" value="Cystine-knot_cytokine"/>
</dbReference>
<comment type="similarity">
    <text evidence="2 4">Belongs to the TGF-beta family.</text>
</comment>
<keyword evidence="7" id="KW-1185">Reference proteome</keyword>
<evidence type="ECO:0000259" key="6">
    <source>
        <dbReference type="PROSITE" id="PS51362"/>
    </source>
</evidence>
<dbReference type="PANTHER" id="PTHR11848:SF302">
    <property type="entry name" value="TGF-BETA FAMILY PROFILE DOMAIN-CONTAINING PROTEIN"/>
    <property type="match status" value="1"/>
</dbReference>
<reference evidence="8" key="1">
    <citation type="submission" date="2017-02" db="UniProtKB">
        <authorList>
            <consortium name="WormBaseParasite"/>
        </authorList>
    </citation>
    <scope>IDENTIFICATION</scope>
</reference>
<dbReference type="AlphaFoldDB" id="A0A0N4ZI53"/>
<dbReference type="SMART" id="SM00204">
    <property type="entry name" value="TGFB"/>
    <property type="match status" value="1"/>
</dbReference>